<dbReference type="SUPFAM" id="SSF52172">
    <property type="entry name" value="CheY-like"/>
    <property type="match status" value="1"/>
</dbReference>
<keyword evidence="4" id="KW-1185">Reference proteome</keyword>
<dbReference type="InterPro" id="IPR001789">
    <property type="entry name" value="Sig_transdc_resp-reg_receiver"/>
</dbReference>
<reference evidence="3 4" key="1">
    <citation type="submission" date="2016-10" db="EMBL/GenBank/DDBJ databases">
        <authorList>
            <person name="de Groot N.N."/>
        </authorList>
    </citation>
    <scope>NUCLEOTIDE SEQUENCE [LARGE SCALE GENOMIC DNA]</scope>
    <source>
        <strain evidence="3 4">DSM 25186</strain>
    </source>
</reference>
<accession>A0A1G9ISR8</accession>
<protein>
    <submittedName>
        <fullName evidence="3">Response regulator receiver domain-containing protein</fullName>
    </submittedName>
</protein>
<gene>
    <name evidence="3" type="ORF">SAMN05421823_10594</name>
</gene>
<evidence type="ECO:0000256" key="1">
    <source>
        <dbReference type="PROSITE-ProRule" id="PRU00169"/>
    </source>
</evidence>
<dbReference type="InterPro" id="IPR011006">
    <property type="entry name" value="CheY-like_superfamily"/>
</dbReference>
<dbReference type="EMBL" id="FNFO01000005">
    <property type="protein sequence ID" value="SDL28115.1"/>
    <property type="molecule type" value="Genomic_DNA"/>
</dbReference>
<dbReference type="Proteomes" id="UP000198510">
    <property type="component" value="Unassembled WGS sequence"/>
</dbReference>
<organism evidence="3 4">
    <name type="scientific">Catalinimonas alkaloidigena</name>
    <dbReference type="NCBI Taxonomy" id="1075417"/>
    <lineage>
        <taxon>Bacteria</taxon>
        <taxon>Pseudomonadati</taxon>
        <taxon>Bacteroidota</taxon>
        <taxon>Cytophagia</taxon>
        <taxon>Cytophagales</taxon>
        <taxon>Catalimonadaceae</taxon>
        <taxon>Catalinimonas</taxon>
    </lineage>
</organism>
<feature type="domain" description="Response regulatory" evidence="2">
    <location>
        <begin position="4"/>
        <end position="131"/>
    </location>
</feature>
<dbReference type="PROSITE" id="PS50110">
    <property type="entry name" value="RESPONSE_REGULATORY"/>
    <property type="match status" value="1"/>
</dbReference>
<feature type="modified residue" description="4-aspartylphosphate" evidence="1">
    <location>
        <position position="61"/>
    </location>
</feature>
<keyword evidence="1" id="KW-0597">Phosphoprotein</keyword>
<evidence type="ECO:0000259" key="2">
    <source>
        <dbReference type="PROSITE" id="PS50110"/>
    </source>
</evidence>
<dbReference type="AlphaFoldDB" id="A0A1G9ISR8"/>
<evidence type="ECO:0000313" key="3">
    <source>
        <dbReference type="EMBL" id="SDL28115.1"/>
    </source>
</evidence>
<dbReference type="GO" id="GO:0000160">
    <property type="term" value="P:phosphorelay signal transduction system"/>
    <property type="evidence" value="ECO:0007669"/>
    <property type="project" value="InterPro"/>
</dbReference>
<name>A0A1G9ISR8_9BACT</name>
<dbReference type="RefSeq" id="WP_089683054.1">
    <property type="nucleotide sequence ID" value="NZ_FNFO01000005.1"/>
</dbReference>
<dbReference type="STRING" id="1075417.SAMN05421823_10594"/>
<proteinExistence type="predicted"/>
<dbReference type="Pfam" id="PF00072">
    <property type="entry name" value="Response_reg"/>
    <property type="match status" value="1"/>
</dbReference>
<dbReference type="Gene3D" id="3.40.50.2300">
    <property type="match status" value="1"/>
</dbReference>
<dbReference type="SMART" id="SM00448">
    <property type="entry name" value="REC"/>
    <property type="match status" value="1"/>
</dbReference>
<dbReference type="PANTHER" id="PTHR44520">
    <property type="entry name" value="RESPONSE REGULATOR RCP1-RELATED"/>
    <property type="match status" value="1"/>
</dbReference>
<sequence>MVEKVWVVDDDDIYQFTIRLEIERTQLAGEVKAFLNAELAIQELEAAAAEAARLPDLMLVDINMPIMDGWEFLERYRELVPRLCKKTQIYMVSSSVNASDIERAKHLSVVSDYIVKPISRDLLHALLSADIKNAL</sequence>
<dbReference type="OrthoDB" id="673128at2"/>
<dbReference type="InterPro" id="IPR052893">
    <property type="entry name" value="TCS_response_regulator"/>
</dbReference>
<evidence type="ECO:0000313" key="4">
    <source>
        <dbReference type="Proteomes" id="UP000198510"/>
    </source>
</evidence>
<dbReference type="CDD" id="cd17546">
    <property type="entry name" value="REC_hyHK_CKI1_RcsC-like"/>
    <property type="match status" value="1"/>
</dbReference>
<dbReference type="PANTHER" id="PTHR44520:SF2">
    <property type="entry name" value="RESPONSE REGULATOR RCP1"/>
    <property type="match status" value="1"/>
</dbReference>